<feature type="domain" description="Nudix hydrolase" evidence="11">
    <location>
        <begin position="42"/>
        <end position="180"/>
    </location>
</feature>
<dbReference type="Proteomes" id="UP000184432">
    <property type="component" value="Unassembled WGS sequence"/>
</dbReference>
<evidence type="ECO:0000313" key="12">
    <source>
        <dbReference type="EMBL" id="SHI39974.1"/>
    </source>
</evidence>
<dbReference type="CDD" id="cd24157">
    <property type="entry name" value="NUDIX_GDPMK"/>
    <property type="match status" value="1"/>
</dbReference>
<dbReference type="GO" id="GO:0019693">
    <property type="term" value="P:ribose phosphate metabolic process"/>
    <property type="evidence" value="ECO:0007669"/>
    <property type="project" value="TreeGrafter"/>
</dbReference>
<feature type="short sequence motif" description="Nudix box" evidence="10">
    <location>
        <begin position="83"/>
        <end position="105"/>
    </location>
</feature>
<dbReference type="PROSITE" id="PS51462">
    <property type="entry name" value="NUDIX"/>
    <property type="match status" value="1"/>
</dbReference>
<name>A0A1M6ATW7_9FLAO</name>
<dbReference type="Pfam" id="PF00293">
    <property type="entry name" value="NUDIX"/>
    <property type="match status" value="1"/>
</dbReference>
<reference evidence="13" key="1">
    <citation type="submission" date="2016-11" db="EMBL/GenBank/DDBJ databases">
        <authorList>
            <person name="Varghese N."/>
            <person name="Submissions S."/>
        </authorList>
    </citation>
    <scope>NUCLEOTIDE SEQUENCE [LARGE SCALE GENOMIC DNA]</scope>
    <source>
        <strain evidence="13">DSM 22623</strain>
    </source>
</reference>
<evidence type="ECO:0000256" key="6">
    <source>
        <dbReference type="ARBA" id="ARBA00022801"/>
    </source>
</evidence>
<evidence type="ECO:0000256" key="8">
    <source>
        <dbReference type="ARBA" id="ARBA00032272"/>
    </source>
</evidence>
<evidence type="ECO:0000256" key="2">
    <source>
        <dbReference type="ARBA" id="ARBA00001946"/>
    </source>
</evidence>
<comment type="similarity">
    <text evidence="3">Belongs to the Nudix hydrolase family. NudK subfamily.</text>
</comment>
<dbReference type="PANTHER" id="PTHR11839:SF18">
    <property type="entry name" value="NUDIX HYDROLASE DOMAIN-CONTAINING PROTEIN"/>
    <property type="match status" value="1"/>
</dbReference>
<evidence type="ECO:0000256" key="5">
    <source>
        <dbReference type="ARBA" id="ARBA00016377"/>
    </source>
</evidence>
<protein>
    <recommendedName>
        <fullName evidence="5">GDP-mannose pyrophosphatase</fullName>
    </recommendedName>
    <alternativeName>
        <fullName evidence="7">GDP-mannose hydrolase</fullName>
    </alternativeName>
    <alternativeName>
        <fullName evidence="8">GDPMK</fullName>
    </alternativeName>
</protein>
<dbReference type="InterPro" id="IPR015797">
    <property type="entry name" value="NUDIX_hydrolase-like_dom_sf"/>
</dbReference>
<gene>
    <name evidence="12" type="ORF">SAMN04488508_101476</name>
</gene>
<accession>A0A1M6ATW7</accession>
<feature type="binding site" evidence="9">
    <location>
        <position position="102"/>
    </location>
    <ligand>
        <name>Mg(2+)</name>
        <dbReference type="ChEBI" id="CHEBI:18420"/>
        <label>1</label>
    </ligand>
</feature>
<dbReference type="GO" id="GO:0006753">
    <property type="term" value="P:nucleoside phosphate metabolic process"/>
    <property type="evidence" value="ECO:0007669"/>
    <property type="project" value="TreeGrafter"/>
</dbReference>
<sequence>MKFHILKEMTVYQDFLRIKKAWIKHDRFDGASSVTYDRECLDKGDFATVLLFEKDTKQIILVKQFRYPSIHHGDGWVLEIPAGGIEVGEDHKECAIREVYEETGYVTKNLEHMVTCYTSPGITNERMILYYAEVDQNDKTGEGGGNTNEDEDIQLHKYNISEIKQLLLSGTINDAKTVIALQWYLLHKIGDRYTI</sequence>
<comment type="catalytic activity">
    <reaction evidence="1">
        <text>GDP-alpha-D-mannose + H2O = alpha-D-mannose 1-phosphate + GMP + 2 H(+)</text>
        <dbReference type="Rhea" id="RHEA:27978"/>
        <dbReference type="ChEBI" id="CHEBI:15377"/>
        <dbReference type="ChEBI" id="CHEBI:15378"/>
        <dbReference type="ChEBI" id="CHEBI:57527"/>
        <dbReference type="ChEBI" id="CHEBI:58115"/>
        <dbReference type="ChEBI" id="CHEBI:58409"/>
    </reaction>
</comment>
<organism evidence="12 13">
    <name type="scientific">Aquimarina spongiae</name>
    <dbReference type="NCBI Taxonomy" id="570521"/>
    <lineage>
        <taxon>Bacteria</taxon>
        <taxon>Pseudomonadati</taxon>
        <taxon>Bacteroidota</taxon>
        <taxon>Flavobacteriia</taxon>
        <taxon>Flavobacteriales</taxon>
        <taxon>Flavobacteriaceae</taxon>
        <taxon>Aquimarina</taxon>
    </lineage>
</organism>
<evidence type="ECO:0000256" key="7">
    <source>
        <dbReference type="ARBA" id="ARBA00032162"/>
    </source>
</evidence>
<dbReference type="SUPFAM" id="SSF55811">
    <property type="entry name" value="Nudix"/>
    <property type="match status" value="1"/>
</dbReference>
<feature type="binding site" evidence="9">
    <location>
        <position position="98"/>
    </location>
    <ligand>
        <name>Mg(2+)</name>
        <dbReference type="ChEBI" id="CHEBI:18420"/>
        <label>1</label>
    </ligand>
</feature>
<evidence type="ECO:0000256" key="9">
    <source>
        <dbReference type="PIRSR" id="PIRSR604385-2"/>
    </source>
</evidence>
<dbReference type="PROSITE" id="PS00893">
    <property type="entry name" value="NUDIX_BOX"/>
    <property type="match status" value="1"/>
</dbReference>
<feature type="binding site" evidence="9">
    <location>
        <position position="82"/>
    </location>
    <ligand>
        <name>Mg(2+)</name>
        <dbReference type="ChEBI" id="CHEBI:18420"/>
        <label>1</label>
    </ligand>
</feature>
<proteinExistence type="inferred from homology"/>
<evidence type="ECO:0000313" key="13">
    <source>
        <dbReference type="Proteomes" id="UP000184432"/>
    </source>
</evidence>
<dbReference type="NCBIfam" id="TIGR00052">
    <property type="entry name" value="nudix-type nucleoside diphosphatase, YffH/AdpP family"/>
    <property type="match status" value="1"/>
</dbReference>
<dbReference type="AlphaFoldDB" id="A0A1M6ATW7"/>
<keyword evidence="13" id="KW-1185">Reference proteome</keyword>
<keyword evidence="9" id="KW-0460">Magnesium</keyword>
<dbReference type="InterPro" id="IPR004385">
    <property type="entry name" value="NDP_pyrophosphatase"/>
</dbReference>
<feature type="binding site" evidence="9">
    <location>
        <position position="151"/>
    </location>
    <ligand>
        <name>Mg(2+)</name>
        <dbReference type="ChEBI" id="CHEBI:18420"/>
        <label>2</label>
    </ligand>
</feature>
<evidence type="ECO:0000256" key="1">
    <source>
        <dbReference type="ARBA" id="ARBA00000847"/>
    </source>
</evidence>
<evidence type="ECO:0000256" key="4">
    <source>
        <dbReference type="ARBA" id="ARBA00011738"/>
    </source>
</evidence>
<dbReference type="Gene3D" id="3.90.79.10">
    <property type="entry name" value="Nucleoside Triphosphate Pyrophosphohydrolase"/>
    <property type="match status" value="1"/>
</dbReference>
<dbReference type="RefSeq" id="WP_073313395.1">
    <property type="nucleotide sequence ID" value="NZ_FQYP01000001.1"/>
</dbReference>
<comment type="subunit">
    <text evidence="4">Homodimer.</text>
</comment>
<dbReference type="InterPro" id="IPR000086">
    <property type="entry name" value="NUDIX_hydrolase_dom"/>
</dbReference>
<keyword evidence="9" id="KW-0479">Metal-binding</keyword>
<dbReference type="InterPro" id="IPR020084">
    <property type="entry name" value="NUDIX_hydrolase_CS"/>
</dbReference>
<dbReference type="PANTHER" id="PTHR11839">
    <property type="entry name" value="UDP/ADP-SUGAR PYROPHOSPHATASE"/>
    <property type="match status" value="1"/>
</dbReference>
<dbReference type="GO" id="GO:0046872">
    <property type="term" value="F:metal ion binding"/>
    <property type="evidence" value="ECO:0007669"/>
    <property type="project" value="UniProtKB-KW"/>
</dbReference>
<dbReference type="STRING" id="570521.SAMN04488508_101476"/>
<comment type="cofactor">
    <cofactor evidence="2 9">
        <name>Mg(2+)</name>
        <dbReference type="ChEBI" id="CHEBI:18420"/>
    </cofactor>
</comment>
<evidence type="ECO:0000259" key="11">
    <source>
        <dbReference type="PROSITE" id="PS51462"/>
    </source>
</evidence>
<dbReference type="GO" id="GO:0019144">
    <property type="term" value="F:ADP-sugar diphosphatase activity"/>
    <property type="evidence" value="ECO:0007669"/>
    <property type="project" value="TreeGrafter"/>
</dbReference>
<dbReference type="GO" id="GO:0005829">
    <property type="term" value="C:cytosol"/>
    <property type="evidence" value="ECO:0007669"/>
    <property type="project" value="TreeGrafter"/>
</dbReference>
<dbReference type="OrthoDB" id="1523642at2"/>
<evidence type="ECO:0000256" key="10">
    <source>
        <dbReference type="PIRSR" id="PIRSR604385-3"/>
    </source>
</evidence>
<keyword evidence="6" id="KW-0378">Hydrolase</keyword>
<evidence type="ECO:0000256" key="3">
    <source>
        <dbReference type="ARBA" id="ARBA00007275"/>
    </source>
</evidence>
<dbReference type="EMBL" id="FQYP01000001">
    <property type="protein sequence ID" value="SHI39974.1"/>
    <property type="molecule type" value="Genomic_DNA"/>
</dbReference>